<keyword evidence="6" id="KW-1185">Reference proteome</keyword>
<dbReference type="Pfam" id="PF00376">
    <property type="entry name" value="MerR"/>
    <property type="match status" value="1"/>
</dbReference>
<dbReference type="InterPro" id="IPR009061">
    <property type="entry name" value="DNA-bd_dom_put_sf"/>
</dbReference>
<evidence type="ECO:0000256" key="2">
    <source>
        <dbReference type="ARBA" id="ARBA00023125"/>
    </source>
</evidence>
<dbReference type="EMBL" id="JAZIBG010000044">
    <property type="protein sequence ID" value="MEF7616461.1"/>
    <property type="molecule type" value="Genomic_DNA"/>
</dbReference>
<gene>
    <name evidence="5" type="ORF">V4F39_21270</name>
</gene>
<dbReference type="CDD" id="cd04784">
    <property type="entry name" value="HTH_CadR-PbrR"/>
    <property type="match status" value="1"/>
</dbReference>
<keyword evidence="1" id="KW-0805">Transcription regulation</keyword>
<dbReference type="InterPro" id="IPR011791">
    <property type="entry name" value="CadR-PbrR"/>
</dbReference>
<dbReference type="InterPro" id="IPR047057">
    <property type="entry name" value="MerR_fam"/>
</dbReference>
<dbReference type="Proteomes" id="UP001336250">
    <property type="component" value="Unassembled WGS sequence"/>
</dbReference>
<organism evidence="5 6">
    <name type="scientific">Aquincola agrisoli</name>
    <dbReference type="NCBI Taxonomy" id="3119538"/>
    <lineage>
        <taxon>Bacteria</taxon>
        <taxon>Pseudomonadati</taxon>
        <taxon>Pseudomonadota</taxon>
        <taxon>Betaproteobacteria</taxon>
        <taxon>Burkholderiales</taxon>
        <taxon>Sphaerotilaceae</taxon>
        <taxon>Aquincola</taxon>
    </lineage>
</organism>
<evidence type="ECO:0000256" key="3">
    <source>
        <dbReference type="ARBA" id="ARBA00023163"/>
    </source>
</evidence>
<dbReference type="PANTHER" id="PTHR30204:SF92">
    <property type="entry name" value="HTH-TYPE TRANSCRIPTIONAL REGULATOR ZNTR"/>
    <property type="match status" value="1"/>
</dbReference>
<evidence type="ECO:0000313" key="6">
    <source>
        <dbReference type="Proteomes" id="UP001336250"/>
    </source>
</evidence>
<dbReference type="SUPFAM" id="SSF46955">
    <property type="entry name" value="Putative DNA-binding domain"/>
    <property type="match status" value="1"/>
</dbReference>
<sequence length="144" mass="15494">MRIGELAAAAGMDVETVRFYEKSGLLPAPARGDNNYRRYEAGALQRLKFIGNCRALDMSLDEIRVLLAHIDGPGADCSAVDTVVAEHLGHVRERIAALQVLEQQLSLLQNSCQHARPGELCGIVLALGEARPADAAPARGVHSR</sequence>
<proteinExistence type="predicted"/>
<keyword evidence="2" id="KW-0238">DNA-binding</keyword>
<dbReference type="GO" id="GO:0046872">
    <property type="term" value="F:metal ion binding"/>
    <property type="evidence" value="ECO:0007669"/>
    <property type="project" value="InterPro"/>
</dbReference>
<dbReference type="PROSITE" id="PS50937">
    <property type="entry name" value="HTH_MERR_2"/>
    <property type="match status" value="1"/>
</dbReference>
<dbReference type="PRINTS" id="PR00040">
    <property type="entry name" value="HTHMERR"/>
</dbReference>
<evidence type="ECO:0000313" key="5">
    <source>
        <dbReference type="EMBL" id="MEF7616461.1"/>
    </source>
</evidence>
<comment type="caution">
    <text evidence="5">The sequence shown here is derived from an EMBL/GenBank/DDBJ whole genome shotgun (WGS) entry which is preliminary data.</text>
</comment>
<feature type="domain" description="HTH merR-type" evidence="4">
    <location>
        <begin position="1"/>
        <end position="69"/>
    </location>
</feature>
<dbReference type="RefSeq" id="WP_332291963.1">
    <property type="nucleotide sequence ID" value="NZ_JAZIBG010000044.1"/>
</dbReference>
<reference evidence="5 6" key="1">
    <citation type="submission" date="2024-02" db="EMBL/GenBank/DDBJ databases">
        <title>Genome sequence of Aquincola sp. MAHUQ-54.</title>
        <authorList>
            <person name="Huq M.A."/>
        </authorList>
    </citation>
    <scope>NUCLEOTIDE SEQUENCE [LARGE SCALE GENOMIC DNA]</scope>
    <source>
        <strain evidence="5 6">MAHUQ-54</strain>
    </source>
</reference>
<dbReference type="GO" id="GO:0003700">
    <property type="term" value="F:DNA-binding transcription factor activity"/>
    <property type="evidence" value="ECO:0007669"/>
    <property type="project" value="InterPro"/>
</dbReference>
<evidence type="ECO:0000259" key="4">
    <source>
        <dbReference type="PROSITE" id="PS50937"/>
    </source>
</evidence>
<protein>
    <submittedName>
        <fullName evidence="5">Cd(II)/Pb(II)-responsive transcriptional regulator</fullName>
    </submittedName>
</protein>
<dbReference type="InterPro" id="IPR015358">
    <property type="entry name" value="Tscrpt_reg_MerR_DNA-bd"/>
</dbReference>
<dbReference type="GO" id="GO:0045893">
    <property type="term" value="P:positive regulation of DNA-templated transcription"/>
    <property type="evidence" value="ECO:0007669"/>
    <property type="project" value="InterPro"/>
</dbReference>
<dbReference type="AlphaFoldDB" id="A0AAW9QGM2"/>
<dbReference type="GO" id="GO:0003677">
    <property type="term" value="F:DNA binding"/>
    <property type="evidence" value="ECO:0007669"/>
    <property type="project" value="UniProtKB-KW"/>
</dbReference>
<dbReference type="PANTHER" id="PTHR30204">
    <property type="entry name" value="REDOX-CYCLING DRUG-SENSING TRANSCRIPTIONAL ACTIVATOR SOXR"/>
    <property type="match status" value="1"/>
</dbReference>
<accession>A0AAW9QGM2</accession>
<dbReference type="InterPro" id="IPR000551">
    <property type="entry name" value="MerR-type_HTH_dom"/>
</dbReference>
<dbReference type="Pfam" id="PF09278">
    <property type="entry name" value="MerR-DNA-bind"/>
    <property type="match status" value="1"/>
</dbReference>
<keyword evidence="3" id="KW-0804">Transcription</keyword>
<dbReference type="Gene3D" id="1.10.1660.10">
    <property type="match status" value="1"/>
</dbReference>
<evidence type="ECO:0000256" key="1">
    <source>
        <dbReference type="ARBA" id="ARBA00023015"/>
    </source>
</evidence>
<name>A0AAW9QGM2_9BURK</name>
<dbReference type="SMART" id="SM00422">
    <property type="entry name" value="HTH_MERR"/>
    <property type="match status" value="1"/>
</dbReference>